<feature type="compositionally biased region" description="Low complexity" evidence="1">
    <location>
        <begin position="1106"/>
        <end position="1116"/>
    </location>
</feature>
<dbReference type="Proteomes" id="UP000515140">
    <property type="component" value="Unplaced"/>
</dbReference>
<dbReference type="Gene3D" id="1.10.167.10">
    <property type="entry name" value="Regulator of G-protein Signalling 4, domain 2"/>
    <property type="match status" value="1"/>
</dbReference>
<organism evidence="3 4">
    <name type="scientific">Phascolarctos cinereus</name>
    <name type="common">Koala</name>
    <dbReference type="NCBI Taxonomy" id="38626"/>
    <lineage>
        <taxon>Eukaryota</taxon>
        <taxon>Metazoa</taxon>
        <taxon>Chordata</taxon>
        <taxon>Craniata</taxon>
        <taxon>Vertebrata</taxon>
        <taxon>Euteleostomi</taxon>
        <taxon>Mammalia</taxon>
        <taxon>Metatheria</taxon>
        <taxon>Diprotodontia</taxon>
        <taxon>Phascolarctidae</taxon>
        <taxon>Phascolarctos</taxon>
    </lineage>
</organism>
<feature type="domain" description="RGS" evidence="2">
    <location>
        <begin position="707"/>
        <end position="764"/>
    </location>
</feature>
<keyword evidence="3" id="KW-1185">Reference proteome</keyword>
<accession>A0A6P5K4T8</accession>
<evidence type="ECO:0000313" key="3">
    <source>
        <dbReference type="Proteomes" id="UP000515140"/>
    </source>
</evidence>
<dbReference type="Pfam" id="PF00615">
    <property type="entry name" value="RGS"/>
    <property type="match status" value="1"/>
</dbReference>
<protein>
    <submittedName>
        <fullName evidence="4">Regulator of G-protein signaling protein-like isoform X2</fullName>
    </submittedName>
</protein>
<evidence type="ECO:0000256" key="1">
    <source>
        <dbReference type="SAM" id="MobiDB-lite"/>
    </source>
</evidence>
<dbReference type="CTD" id="353299"/>
<evidence type="ECO:0000259" key="2">
    <source>
        <dbReference type="PROSITE" id="PS50132"/>
    </source>
</evidence>
<dbReference type="InterPro" id="IPR053282">
    <property type="entry name" value="RGS_domain-containing"/>
</dbReference>
<dbReference type="PANTHER" id="PTHR47079">
    <property type="entry name" value="REGULATOR OF G-PROTEIN SIGNALING PROTEIN-LIKE"/>
    <property type="match status" value="1"/>
</dbReference>
<reference evidence="4" key="1">
    <citation type="submission" date="2025-08" db="UniProtKB">
        <authorList>
            <consortium name="RefSeq"/>
        </authorList>
    </citation>
    <scope>IDENTIFICATION</scope>
    <source>
        <tissue evidence="4">Spleen</tissue>
    </source>
</reference>
<gene>
    <name evidence="4" type="primary">RGSL1</name>
</gene>
<dbReference type="AlphaFoldDB" id="A0A6P5K4T8"/>
<proteinExistence type="predicted"/>
<dbReference type="InterPro" id="IPR036305">
    <property type="entry name" value="RGS_sf"/>
</dbReference>
<dbReference type="SUPFAM" id="SSF48097">
    <property type="entry name" value="Regulator of G-protein signaling, RGS"/>
    <property type="match status" value="2"/>
</dbReference>
<dbReference type="InterPro" id="IPR044926">
    <property type="entry name" value="RGS_subdomain_2"/>
</dbReference>
<dbReference type="GeneID" id="110206834"/>
<evidence type="ECO:0000313" key="4">
    <source>
        <dbReference type="RefSeq" id="XP_020840022.1"/>
    </source>
</evidence>
<dbReference type="PANTHER" id="PTHR47079:SF1">
    <property type="entry name" value="REGULATOR OF G-PROTEIN SIGNALING PROTEIN-LIKE"/>
    <property type="match status" value="1"/>
</dbReference>
<name>A0A6P5K4T8_PHACI</name>
<dbReference type="InterPro" id="IPR016137">
    <property type="entry name" value="RGS"/>
</dbReference>
<sequence>MSHVDVIASTNLIVLLEDEVFADFFNTFLSLPVFGQTPIYILQDLEWLLWPELPCTLIAKYKGLLTWLEKYRLPYFCKTNLCHHYMLCKELLSFIKSPEGANMMRWKTADQWLLYKCVGSVRGMWRFCAYLSGTAGEELMEFWIIAERILGIDETNDKQKDAYLSLLLVLKATHLQEGSSVLILCNMNVKSLMNLSVWHPKQSTTRRKILSHMQKVALFKIQSYWLPNFYMHCKINMAKEEKCQALLQEYEDRLCQVEEEDTDSLLSDLPLNMNVRRLYVTQKPYCSKKTKKKMWRFIDQGTWTVEPELPIIHTLQPQKSKLLDKGFQRFPDVFCPPSKLVVRMGALRPLHFRDSTCDFKVKDSFSSITFNSKANDNKTCLPFSLEEICEKKFTAKLRNATPVINQSSLISLKKVIRKSYSFEYLHWAFTADSCAGNPFGDYLKSKHYKTENRLLHLWKDLDNFLTVCVSAKKGGNLLFRHTLGNRICELYLNEDNGPILPLKPQTIRHLKELLPSGDVIPWIPKAQKEICKILASLFDDFLDLDDHWFLIFASQTSGDEIERQKAKEPLDSLEYILLCKRIQESLGLCLALSTLEDMEALTETHWQMIATQDMKRGGSLHLELQPSVFKEDTGKMNFEELCRKNPKLAIERISEDFRKYYEKKPIISGKPVGTAKKSPSHLQFPSALAFLKKGSYALRKPSLRPRSIMEILQHPVHLDYFKEFLRINHAENLLNFILAMQKASSEPNEKLQKILIDAIIKTFFHNKINVEDILQCTSPILKEISHMRRVPLAMLIQAQNQVLKYLEEKWFKIYQDMFPPRLQIQTSDPEIRQRQQKRETKMIRLQLKKKKVWIYLIAIIKSFCKFQREMKKPKVRLQFEEFLLKEMNNYKENIVASGSFRNTTATTSTCVLQKSGLDIDMEDFVLVKRRIFGHKIIIINFLVNDLSYFIEIGKFNDLVASALVLQVNKIFNENDIALMKAKANIIYKLFLASEIPPKLRVNISENMKDAIYNAVTDGHLDRTTFYSSLMTIFPIIMHFWKKYSNWRAMRAYFHYLGTKSKDTSLGGTISPKQPQWSGGDHVVLRFSLLKGIEWLLPQPREDAESAAMLSSSSSMSQKRKRTSTFQSIGPRARALL</sequence>
<feature type="region of interest" description="Disordered" evidence="1">
    <location>
        <begin position="1106"/>
        <end position="1136"/>
    </location>
</feature>
<dbReference type="RefSeq" id="XP_020840022.1">
    <property type="nucleotide sequence ID" value="XM_020984363.1"/>
</dbReference>
<dbReference type="PROSITE" id="PS50132">
    <property type="entry name" value="RGS"/>
    <property type="match status" value="1"/>
</dbReference>